<feature type="compositionally biased region" description="Polar residues" evidence="1">
    <location>
        <begin position="49"/>
        <end position="60"/>
    </location>
</feature>
<evidence type="ECO:0000313" key="3">
    <source>
        <dbReference type="Proteomes" id="UP001153269"/>
    </source>
</evidence>
<name>A0A9N7Y6R0_PLEPL</name>
<comment type="caution">
    <text evidence="2">The sequence shown here is derived from an EMBL/GenBank/DDBJ whole genome shotgun (WGS) entry which is preliminary data.</text>
</comment>
<gene>
    <name evidence="2" type="ORF">PLEPLA_LOCUS2523</name>
</gene>
<dbReference type="AlphaFoldDB" id="A0A9N7Y6R0"/>
<keyword evidence="3" id="KW-1185">Reference proteome</keyword>
<reference evidence="2" key="1">
    <citation type="submission" date="2020-03" db="EMBL/GenBank/DDBJ databases">
        <authorList>
            <person name="Weist P."/>
        </authorList>
    </citation>
    <scope>NUCLEOTIDE SEQUENCE</scope>
</reference>
<feature type="compositionally biased region" description="Acidic residues" evidence="1">
    <location>
        <begin position="80"/>
        <end position="89"/>
    </location>
</feature>
<dbReference type="EMBL" id="CADEAL010000125">
    <property type="protein sequence ID" value="CAB1414811.1"/>
    <property type="molecule type" value="Genomic_DNA"/>
</dbReference>
<protein>
    <submittedName>
        <fullName evidence="2">Uncharacterized protein</fullName>
    </submittedName>
</protein>
<sequence>MLGARGLPQTAPQGSPRQEDVTEAQEGKTTPQRPLGATLCAAGFGSAPVLTSSSSGTQMYGLSGGDLQSERTKHPSREFEQEEFQLEMK</sequence>
<evidence type="ECO:0000313" key="2">
    <source>
        <dbReference type="EMBL" id="CAB1414811.1"/>
    </source>
</evidence>
<accession>A0A9N7Y6R0</accession>
<evidence type="ECO:0000256" key="1">
    <source>
        <dbReference type="SAM" id="MobiDB-lite"/>
    </source>
</evidence>
<feature type="region of interest" description="Disordered" evidence="1">
    <location>
        <begin position="1"/>
        <end position="89"/>
    </location>
</feature>
<feature type="compositionally biased region" description="Basic and acidic residues" evidence="1">
    <location>
        <begin position="68"/>
        <end position="79"/>
    </location>
</feature>
<proteinExistence type="predicted"/>
<dbReference type="Proteomes" id="UP001153269">
    <property type="component" value="Unassembled WGS sequence"/>
</dbReference>
<organism evidence="2 3">
    <name type="scientific">Pleuronectes platessa</name>
    <name type="common">European plaice</name>
    <dbReference type="NCBI Taxonomy" id="8262"/>
    <lineage>
        <taxon>Eukaryota</taxon>
        <taxon>Metazoa</taxon>
        <taxon>Chordata</taxon>
        <taxon>Craniata</taxon>
        <taxon>Vertebrata</taxon>
        <taxon>Euteleostomi</taxon>
        <taxon>Actinopterygii</taxon>
        <taxon>Neopterygii</taxon>
        <taxon>Teleostei</taxon>
        <taxon>Neoteleostei</taxon>
        <taxon>Acanthomorphata</taxon>
        <taxon>Carangaria</taxon>
        <taxon>Pleuronectiformes</taxon>
        <taxon>Pleuronectoidei</taxon>
        <taxon>Pleuronectidae</taxon>
        <taxon>Pleuronectes</taxon>
    </lineage>
</organism>